<dbReference type="KEGG" id="wco:G7084_05105"/>
<accession>A0A6G8B0G5</accession>
<keyword evidence="3" id="KW-1185">Reference proteome</keyword>
<feature type="transmembrane region" description="Helical" evidence="1">
    <location>
        <begin position="7"/>
        <end position="27"/>
    </location>
</feature>
<dbReference type="SUPFAM" id="SSF48208">
    <property type="entry name" value="Six-hairpin glycosidases"/>
    <property type="match status" value="1"/>
</dbReference>
<keyword evidence="1" id="KW-1133">Transmembrane helix</keyword>
<evidence type="ECO:0000313" key="3">
    <source>
        <dbReference type="Proteomes" id="UP000500741"/>
    </source>
</evidence>
<evidence type="ECO:0000313" key="2">
    <source>
        <dbReference type="EMBL" id="QIL50746.1"/>
    </source>
</evidence>
<protein>
    <recommendedName>
        <fullName evidence="4">Glycosyl hydrolase family 8</fullName>
    </recommendedName>
</protein>
<dbReference type="EMBL" id="CP049888">
    <property type="protein sequence ID" value="QIL50746.1"/>
    <property type="molecule type" value="Genomic_DNA"/>
</dbReference>
<organism evidence="2 3">
    <name type="scientific">Weissella coleopterorum</name>
    <dbReference type="NCBI Taxonomy" id="2714949"/>
    <lineage>
        <taxon>Bacteria</taxon>
        <taxon>Bacillati</taxon>
        <taxon>Bacillota</taxon>
        <taxon>Bacilli</taxon>
        <taxon>Lactobacillales</taxon>
        <taxon>Lactobacillaceae</taxon>
        <taxon>Weissella</taxon>
    </lineage>
</organism>
<reference evidence="2 3" key="1">
    <citation type="submission" date="2020-03" db="EMBL/GenBank/DDBJ databases">
        <title>Weissella sp. nov., isolated from Cybister lewisianus.</title>
        <authorList>
            <person name="Hyun D.-W."/>
            <person name="Bae J.-W."/>
        </authorList>
    </citation>
    <scope>NUCLEOTIDE SEQUENCE [LARGE SCALE GENOMIC DNA]</scope>
    <source>
        <strain evidence="2 3">HDW19</strain>
    </source>
</reference>
<dbReference type="InterPro" id="IPR008928">
    <property type="entry name" value="6-hairpin_glycosidase_sf"/>
</dbReference>
<dbReference type="Proteomes" id="UP000500741">
    <property type="component" value="Chromosome"/>
</dbReference>
<evidence type="ECO:0008006" key="4">
    <source>
        <dbReference type="Google" id="ProtNLM"/>
    </source>
</evidence>
<gene>
    <name evidence="2" type="ORF">G7084_05105</name>
</gene>
<proteinExistence type="predicted"/>
<dbReference type="AlphaFoldDB" id="A0A6G8B0G5"/>
<dbReference type="InterPro" id="IPR012341">
    <property type="entry name" value="6hp_glycosidase-like_sf"/>
</dbReference>
<sequence>MIKKNKIVILMIILAVTGLFLSIKITMKHSNTVRTDNIPLTKNIKLNQYPQQQQNLVNFIKKNLLTSNGIYTSTLAVDNADSKDHLATGKEMLTESSGIWLQYLVSVDSNDSKKSFESFYKNTKATFWRNNQFNYRFDPINKELSSVNATLDDLRIVKSLIMYDQKYKTNFYEKDINEICQSLKKSVIKKDVLLDYYDPILKKGADVSSLAYYDLATLKLLEQNSHNQKIYKHQVEIVKDGYISDDFPLYARNFNVSSGIYSSDDLNTSEGLEVLLHMAQVGELRPTSKRWLIERVNNNNLFNGYSIKGTPVSHETSVANYALAAQIFKLTNDKKSYDNAMSIIWQSQLKSGKYIGGLGDDKTKQFYSYNNLNALIAAE</sequence>
<dbReference type="GO" id="GO:0005975">
    <property type="term" value="P:carbohydrate metabolic process"/>
    <property type="evidence" value="ECO:0007669"/>
    <property type="project" value="InterPro"/>
</dbReference>
<keyword evidence="1" id="KW-0812">Transmembrane</keyword>
<name>A0A6G8B0G5_9LACO</name>
<evidence type="ECO:0000256" key="1">
    <source>
        <dbReference type="SAM" id="Phobius"/>
    </source>
</evidence>
<keyword evidence="1" id="KW-0472">Membrane</keyword>
<dbReference type="Gene3D" id="1.50.10.10">
    <property type="match status" value="1"/>
</dbReference>
<dbReference type="RefSeq" id="WP_166010647.1">
    <property type="nucleotide sequence ID" value="NZ_CP049888.1"/>
</dbReference>